<reference evidence="2 3" key="1">
    <citation type="submission" date="2018-05" db="EMBL/GenBank/DDBJ databases">
        <title>Genomic Encyclopedia of Type Strains, Phase IV (KMG-IV): sequencing the most valuable type-strain genomes for metagenomic binning, comparative biology and taxonomic classification.</title>
        <authorList>
            <person name="Goeker M."/>
        </authorList>
    </citation>
    <scope>NUCLEOTIDE SEQUENCE [LARGE SCALE GENOMIC DNA]</scope>
    <source>
        <strain evidence="2 3">DSM 14263</strain>
    </source>
</reference>
<protein>
    <submittedName>
        <fullName evidence="2">Uncharacterized membrane protein (DUF2068 family)</fullName>
    </submittedName>
</protein>
<gene>
    <name evidence="2" type="ORF">C7456_105202</name>
</gene>
<comment type="caution">
    <text evidence="2">The sequence shown here is derived from an EMBL/GenBank/DDBJ whole genome shotgun (WGS) entry which is preliminary data.</text>
</comment>
<proteinExistence type="predicted"/>
<name>A0A316I885_9GAMM</name>
<keyword evidence="1" id="KW-0812">Transmembrane</keyword>
<dbReference type="OrthoDB" id="121772at2"/>
<organism evidence="2 3">
    <name type="scientific">Fulvimonas soli</name>
    <dbReference type="NCBI Taxonomy" id="155197"/>
    <lineage>
        <taxon>Bacteria</taxon>
        <taxon>Pseudomonadati</taxon>
        <taxon>Pseudomonadota</taxon>
        <taxon>Gammaproteobacteria</taxon>
        <taxon>Lysobacterales</taxon>
        <taxon>Rhodanobacteraceae</taxon>
        <taxon>Fulvimonas</taxon>
    </lineage>
</organism>
<dbReference type="InterPro" id="IPR021125">
    <property type="entry name" value="DUF2127"/>
</dbReference>
<feature type="transmembrane region" description="Helical" evidence="1">
    <location>
        <begin position="138"/>
        <end position="157"/>
    </location>
</feature>
<evidence type="ECO:0000313" key="3">
    <source>
        <dbReference type="Proteomes" id="UP000245812"/>
    </source>
</evidence>
<dbReference type="AlphaFoldDB" id="A0A316I885"/>
<sequence length="167" mass="18804">MPDDARATPTTVPSPEAQHSVGLRVIAVYKAVETLGLLLAAAAAFQLERERNLQHLLRWLEHLSLTDTSGLRWQLVDMLQKLGPGRFVAIGLVALGYAAIFATEGIGLWLRKHWAEWFTVIATGSLVPFELYEVYERFGWLKFAVLVANVVIVVYLARIAMQPHRRR</sequence>
<dbReference type="Pfam" id="PF09900">
    <property type="entry name" value="DUF2127"/>
    <property type="match status" value="1"/>
</dbReference>
<keyword evidence="1" id="KW-0472">Membrane</keyword>
<keyword evidence="1" id="KW-1133">Transmembrane helix</keyword>
<keyword evidence="3" id="KW-1185">Reference proteome</keyword>
<accession>A0A316I885</accession>
<dbReference type="RefSeq" id="WP_109723279.1">
    <property type="nucleotide sequence ID" value="NZ_MSZV01000030.1"/>
</dbReference>
<dbReference type="EMBL" id="QGHC01000005">
    <property type="protein sequence ID" value="PWK88669.1"/>
    <property type="molecule type" value="Genomic_DNA"/>
</dbReference>
<dbReference type="Proteomes" id="UP000245812">
    <property type="component" value="Unassembled WGS sequence"/>
</dbReference>
<evidence type="ECO:0000313" key="2">
    <source>
        <dbReference type="EMBL" id="PWK88669.1"/>
    </source>
</evidence>
<feature type="transmembrane region" description="Helical" evidence="1">
    <location>
        <begin position="87"/>
        <end position="110"/>
    </location>
</feature>
<evidence type="ECO:0000256" key="1">
    <source>
        <dbReference type="SAM" id="Phobius"/>
    </source>
</evidence>